<dbReference type="EMBL" id="VCDI01000004">
    <property type="protein sequence ID" value="TLU72112.1"/>
    <property type="molecule type" value="Genomic_DNA"/>
</dbReference>
<evidence type="ECO:0000313" key="2">
    <source>
        <dbReference type="Proteomes" id="UP000305654"/>
    </source>
</evidence>
<protein>
    <submittedName>
        <fullName evidence="1">Uncharacterized protein</fullName>
    </submittedName>
</protein>
<reference evidence="1 2" key="1">
    <citation type="submission" date="2019-05" db="EMBL/GenBank/DDBJ databases">
        <authorList>
            <person name="Pankratov T."/>
            <person name="Grouzdev D."/>
        </authorList>
    </citation>
    <scope>NUCLEOTIDE SEQUENCE [LARGE SCALE GENOMIC DNA]</scope>
    <source>
        <strain evidence="1 2">KEBCLARHB70R</strain>
    </source>
</reference>
<organism evidence="1 2">
    <name type="scientific">Lichenicoccus roseus</name>
    <dbReference type="NCBI Taxonomy" id="2683649"/>
    <lineage>
        <taxon>Bacteria</taxon>
        <taxon>Pseudomonadati</taxon>
        <taxon>Pseudomonadota</taxon>
        <taxon>Alphaproteobacteria</taxon>
        <taxon>Acetobacterales</taxon>
        <taxon>Acetobacteraceae</taxon>
        <taxon>Lichenicoccus</taxon>
    </lineage>
</organism>
<name>A0A5R9J3I2_9PROT</name>
<accession>A0A5R9J3I2</accession>
<sequence length="82" mass="9002">MKTAEDWRRCVSNLHHAIERLQATTDDIPPELAALKDRPASDVALLLERHLTTFGDYTVALSCLQAHLAKLGIIPIQGGAQD</sequence>
<dbReference type="Proteomes" id="UP000305654">
    <property type="component" value="Unassembled WGS sequence"/>
</dbReference>
<dbReference type="RefSeq" id="WP_138326518.1">
    <property type="nucleotide sequence ID" value="NZ_VCDI01000004.1"/>
</dbReference>
<comment type="caution">
    <text evidence="1">The sequence shown here is derived from an EMBL/GenBank/DDBJ whole genome shotgun (WGS) entry which is preliminary data.</text>
</comment>
<proteinExistence type="predicted"/>
<keyword evidence="2" id="KW-1185">Reference proteome</keyword>
<evidence type="ECO:0000313" key="1">
    <source>
        <dbReference type="EMBL" id="TLU72112.1"/>
    </source>
</evidence>
<gene>
    <name evidence="1" type="ORF">FE263_13395</name>
</gene>
<dbReference type="AlphaFoldDB" id="A0A5R9J3I2"/>